<keyword evidence="4 11" id="KW-0547">Nucleotide-binding</keyword>
<keyword evidence="5 11" id="KW-0067">ATP-binding</keyword>
<evidence type="ECO:0000256" key="6">
    <source>
        <dbReference type="ARBA" id="ARBA00022917"/>
    </source>
</evidence>
<evidence type="ECO:0000256" key="5">
    <source>
        <dbReference type="ARBA" id="ARBA00022840"/>
    </source>
</evidence>
<dbReference type="Pfam" id="PF00133">
    <property type="entry name" value="tRNA-synt_1"/>
    <property type="match status" value="1"/>
</dbReference>
<evidence type="ECO:0000256" key="2">
    <source>
        <dbReference type="ARBA" id="ARBA00013169"/>
    </source>
</evidence>
<keyword evidence="16" id="KW-1185">Reference proteome</keyword>
<comment type="similarity">
    <text evidence="1 11">Belongs to the class-I aminoacyl-tRNA synthetase family.</text>
</comment>
<feature type="compositionally biased region" description="Low complexity" evidence="12">
    <location>
        <begin position="1"/>
        <end position="17"/>
    </location>
</feature>
<evidence type="ECO:0000256" key="3">
    <source>
        <dbReference type="ARBA" id="ARBA00022598"/>
    </source>
</evidence>
<dbReference type="EMBL" id="SGPL01000563">
    <property type="protein sequence ID" value="THH10595.1"/>
    <property type="molecule type" value="Genomic_DNA"/>
</dbReference>
<accession>A0A4S4LFZ4</accession>
<dbReference type="PANTHER" id="PTHR11946">
    <property type="entry name" value="VALYL-TRNA SYNTHETASES"/>
    <property type="match status" value="1"/>
</dbReference>
<keyword evidence="8 11" id="KW-0030">Aminoacyl-tRNA synthetase</keyword>
<evidence type="ECO:0000313" key="15">
    <source>
        <dbReference type="EMBL" id="THH10595.1"/>
    </source>
</evidence>
<keyword evidence="3 11" id="KW-0436">Ligase</keyword>
<dbReference type="AlphaFoldDB" id="A0A4S4LFZ4"/>
<dbReference type="PRINTS" id="PR00986">
    <property type="entry name" value="TRNASYNTHVAL"/>
</dbReference>
<dbReference type="InterPro" id="IPR009008">
    <property type="entry name" value="Val/Leu/Ile-tRNA-synth_edit"/>
</dbReference>
<keyword evidence="7" id="KW-0175">Coiled coil</keyword>
<feature type="region of interest" description="Disordered" evidence="12">
    <location>
        <begin position="1"/>
        <end position="94"/>
    </location>
</feature>
<dbReference type="Gene3D" id="3.90.740.10">
    <property type="entry name" value="Valyl/Leucyl/Isoleucyl-tRNA synthetase, editing domain"/>
    <property type="match status" value="1"/>
</dbReference>
<dbReference type="InterPro" id="IPR002303">
    <property type="entry name" value="Valyl-tRNA_ligase"/>
</dbReference>
<reference evidence="15 16" key="1">
    <citation type="submission" date="2019-02" db="EMBL/GenBank/DDBJ databases">
        <title>Genome sequencing of the rare red list fungi Bondarzewia mesenterica.</title>
        <authorList>
            <person name="Buettner E."/>
            <person name="Kellner H."/>
        </authorList>
    </citation>
    <scope>NUCLEOTIDE SEQUENCE [LARGE SCALE GENOMIC DNA]</scope>
    <source>
        <strain evidence="15 16">DSM 108281</strain>
    </source>
</reference>
<comment type="caution">
    <text evidence="15">The sequence shown here is derived from an EMBL/GenBank/DDBJ whole genome shotgun (WGS) entry which is preliminary data.</text>
</comment>
<comment type="catalytic activity">
    <reaction evidence="10">
        <text>tRNA(Val) + L-valine + ATP = L-valyl-tRNA(Val) + AMP + diphosphate</text>
        <dbReference type="Rhea" id="RHEA:10704"/>
        <dbReference type="Rhea" id="RHEA-COMP:9672"/>
        <dbReference type="Rhea" id="RHEA-COMP:9708"/>
        <dbReference type="ChEBI" id="CHEBI:30616"/>
        <dbReference type="ChEBI" id="CHEBI:33019"/>
        <dbReference type="ChEBI" id="CHEBI:57762"/>
        <dbReference type="ChEBI" id="CHEBI:78442"/>
        <dbReference type="ChEBI" id="CHEBI:78537"/>
        <dbReference type="ChEBI" id="CHEBI:456215"/>
        <dbReference type="EC" id="6.1.1.9"/>
    </reaction>
</comment>
<dbReference type="InterPro" id="IPR014729">
    <property type="entry name" value="Rossmann-like_a/b/a_fold"/>
</dbReference>
<protein>
    <recommendedName>
        <fullName evidence="2">valine--tRNA ligase</fullName>
        <ecNumber evidence="2">6.1.1.9</ecNumber>
    </recommendedName>
    <alternativeName>
        <fullName evidence="9">Valyl-tRNA synthetase</fullName>
    </alternativeName>
</protein>
<dbReference type="InterPro" id="IPR001412">
    <property type="entry name" value="aa-tRNA-synth_I_CS"/>
</dbReference>
<dbReference type="InterPro" id="IPR002300">
    <property type="entry name" value="aa-tRNA-synth_Ia"/>
</dbReference>
<dbReference type="Pfam" id="PF13603">
    <property type="entry name" value="tRNA-synt_1_2"/>
    <property type="match status" value="1"/>
</dbReference>
<dbReference type="PANTHER" id="PTHR11946:SF109">
    <property type="entry name" value="VALINE--TRNA LIGASE"/>
    <property type="match status" value="1"/>
</dbReference>
<dbReference type="GO" id="GO:0006438">
    <property type="term" value="P:valyl-tRNA aminoacylation"/>
    <property type="evidence" value="ECO:0007669"/>
    <property type="project" value="InterPro"/>
</dbReference>
<evidence type="ECO:0000256" key="9">
    <source>
        <dbReference type="ARBA" id="ARBA00029936"/>
    </source>
</evidence>
<gene>
    <name evidence="15" type="ORF">EW146_g8326</name>
</gene>
<evidence type="ECO:0000256" key="1">
    <source>
        <dbReference type="ARBA" id="ARBA00005594"/>
    </source>
</evidence>
<keyword evidence="6 11" id="KW-0648">Protein biosynthesis</keyword>
<evidence type="ECO:0000256" key="7">
    <source>
        <dbReference type="ARBA" id="ARBA00023054"/>
    </source>
</evidence>
<name>A0A4S4LFZ4_9AGAM</name>
<dbReference type="FunFam" id="3.40.50.620:FF:000020">
    <property type="entry name" value="Valine--tRNA ligase, mitochondrial"/>
    <property type="match status" value="1"/>
</dbReference>
<feature type="domain" description="Leucyl-tRNA synthetase editing" evidence="14">
    <location>
        <begin position="358"/>
        <end position="418"/>
    </location>
</feature>
<dbReference type="OrthoDB" id="629407at2759"/>
<feature type="compositionally biased region" description="Polar residues" evidence="12">
    <location>
        <begin position="21"/>
        <end position="37"/>
    </location>
</feature>
<dbReference type="InterPro" id="IPR025709">
    <property type="entry name" value="Leu_tRNA-synth_edit"/>
</dbReference>
<dbReference type="EC" id="6.1.1.9" evidence="2"/>
<dbReference type="GO" id="GO:0005524">
    <property type="term" value="F:ATP binding"/>
    <property type="evidence" value="ECO:0007669"/>
    <property type="project" value="UniProtKB-KW"/>
</dbReference>
<evidence type="ECO:0000256" key="4">
    <source>
        <dbReference type="ARBA" id="ARBA00022741"/>
    </source>
</evidence>
<evidence type="ECO:0000259" key="14">
    <source>
        <dbReference type="Pfam" id="PF13603"/>
    </source>
</evidence>
<dbReference type="Gene3D" id="3.40.50.620">
    <property type="entry name" value="HUPs"/>
    <property type="match status" value="1"/>
</dbReference>
<evidence type="ECO:0000256" key="10">
    <source>
        <dbReference type="ARBA" id="ARBA00047552"/>
    </source>
</evidence>
<evidence type="ECO:0000256" key="8">
    <source>
        <dbReference type="ARBA" id="ARBA00023146"/>
    </source>
</evidence>
<dbReference type="GO" id="GO:0002161">
    <property type="term" value="F:aminoacyl-tRNA deacylase activity"/>
    <property type="evidence" value="ECO:0007669"/>
    <property type="project" value="InterPro"/>
</dbReference>
<proteinExistence type="inferred from homology"/>
<dbReference type="PROSITE" id="PS00178">
    <property type="entry name" value="AA_TRNA_LIGASE_I"/>
    <property type="match status" value="1"/>
</dbReference>
<dbReference type="SUPFAM" id="SSF50677">
    <property type="entry name" value="ValRS/IleRS/LeuRS editing domain"/>
    <property type="match status" value="1"/>
</dbReference>
<evidence type="ECO:0000256" key="11">
    <source>
        <dbReference type="RuleBase" id="RU363035"/>
    </source>
</evidence>
<dbReference type="GO" id="GO:0004832">
    <property type="term" value="F:valine-tRNA ligase activity"/>
    <property type="evidence" value="ECO:0007669"/>
    <property type="project" value="UniProtKB-EC"/>
</dbReference>
<sequence>MQSPTPATPSPAGSATPDGPNPNSKSAVQLIAMNSQEGGKKGWRKRQSWPPKQQRSPPPPPLAKKKVKAEKEKKQQEEVFVNTTPKGEKKDVSQPMASGYNPIAVESAWYDWWYAQEFFKPQLDANGNPKSEGLFVIPAPPPNVTGSLHIGHALTTAIQDSLIRWNRMLGKTALFVPGFDHAGISTQSVVEKRLFKTSGKTRHDLGRERFLETVMDWKNDYQHRITNQLCRLGGSYDWSRVAFTMNEQLSKAVIETFCRLHEEGVIYRANRLVNWCVRLNTTLSNLEVDQKQLTGRTLLSVPGYDPKEKFEFGVITSFAYPIENSDEKIIVATTRPETMLGDTAIAVHPDDPRYTHLHGKFALHPFVNRRIPIVTDAIIVDMEFGTGAVKITPAHDQNDYEVGLRHKLDFINILNDDGTFNANAGEKFQASG</sequence>
<dbReference type="FunFam" id="3.90.740.10:FF:000008">
    <property type="entry name" value="Valine--tRNA ligase, mitochondrial"/>
    <property type="match status" value="1"/>
</dbReference>
<evidence type="ECO:0000313" key="16">
    <source>
        <dbReference type="Proteomes" id="UP000310158"/>
    </source>
</evidence>
<dbReference type="FunFam" id="3.90.740.10:FF:000010">
    <property type="entry name" value="Valine--tRNA ligase"/>
    <property type="match status" value="1"/>
</dbReference>
<feature type="domain" description="Aminoacyl-tRNA synthetase class Ia" evidence="13">
    <location>
        <begin position="109"/>
        <end position="329"/>
    </location>
</feature>
<evidence type="ECO:0000256" key="12">
    <source>
        <dbReference type="SAM" id="MobiDB-lite"/>
    </source>
</evidence>
<dbReference type="SUPFAM" id="SSF52374">
    <property type="entry name" value="Nucleotidylyl transferase"/>
    <property type="match status" value="1"/>
</dbReference>
<organism evidence="15 16">
    <name type="scientific">Bondarzewia mesenterica</name>
    <dbReference type="NCBI Taxonomy" id="1095465"/>
    <lineage>
        <taxon>Eukaryota</taxon>
        <taxon>Fungi</taxon>
        <taxon>Dikarya</taxon>
        <taxon>Basidiomycota</taxon>
        <taxon>Agaricomycotina</taxon>
        <taxon>Agaricomycetes</taxon>
        <taxon>Russulales</taxon>
        <taxon>Bondarzewiaceae</taxon>
        <taxon>Bondarzewia</taxon>
    </lineage>
</organism>
<dbReference type="Proteomes" id="UP000310158">
    <property type="component" value="Unassembled WGS sequence"/>
</dbReference>
<dbReference type="GO" id="GO:0005829">
    <property type="term" value="C:cytosol"/>
    <property type="evidence" value="ECO:0007669"/>
    <property type="project" value="TreeGrafter"/>
</dbReference>
<evidence type="ECO:0000259" key="13">
    <source>
        <dbReference type="Pfam" id="PF00133"/>
    </source>
</evidence>